<sequence>MEETLSWSQFSWPNLSLRIRKGKMLSWHARAGNLRFTWANQSSPRWLAELTLIPLILISYWCLLKLDL</sequence>
<protein>
    <submittedName>
        <fullName evidence="2">Uncharacterized protein</fullName>
    </submittedName>
</protein>
<dbReference type="AlphaFoldDB" id="A0A1R3GAN7"/>
<dbReference type="Proteomes" id="UP000187203">
    <property type="component" value="Unassembled WGS sequence"/>
</dbReference>
<evidence type="ECO:0000313" key="3">
    <source>
        <dbReference type="Proteomes" id="UP000187203"/>
    </source>
</evidence>
<keyword evidence="1" id="KW-1133">Transmembrane helix</keyword>
<evidence type="ECO:0000313" key="2">
    <source>
        <dbReference type="EMBL" id="OMO55121.1"/>
    </source>
</evidence>
<accession>A0A1R3GAN7</accession>
<comment type="caution">
    <text evidence="2">The sequence shown here is derived from an EMBL/GenBank/DDBJ whole genome shotgun (WGS) entry which is preliminary data.</text>
</comment>
<name>A0A1R3GAN7_9ROSI</name>
<feature type="transmembrane region" description="Helical" evidence="1">
    <location>
        <begin position="46"/>
        <end position="64"/>
    </location>
</feature>
<evidence type="ECO:0000256" key="1">
    <source>
        <dbReference type="SAM" id="Phobius"/>
    </source>
</evidence>
<proteinExistence type="predicted"/>
<organism evidence="2 3">
    <name type="scientific">Corchorus olitorius</name>
    <dbReference type="NCBI Taxonomy" id="93759"/>
    <lineage>
        <taxon>Eukaryota</taxon>
        <taxon>Viridiplantae</taxon>
        <taxon>Streptophyta</taxon>
        <taxon>Embryophyta</taxon>
        <taxon>Tracheophyta</taxon>
        <taxon>Spermatophyta</taxon>
        <taxon>Magnoliopsida</taxon>
        <taxon>eudicotyledons</taxon>
        <taxon>Gunneridae</taxon>
        <taxon>Pentapetalae</taxon>
        <taxon>rosids</taxon>
        <taxon>malvids</taxon>
        <taxon>Malvales</taxon>
        <taxon>Malvaceae</taxon>
        <taxon>Grewioideae</taxon>
        <taxon>Apeibeae</taxon>
        <taxon>Corchorus</taxon>
    </lineage>
</organism>
<keyword evidence="3" id="KW-1185">Reference proteome</keyword>
<dbReference type="EMBL" id="AWUE01023044">
    <property type="protein sequence ID" value="OMO55121.1"/>
    <property type="molecule type" value="Genomic_DNA"/>
</dbReference>
<gene>
    <name evidence="2" type="ORF">COLO4_36186</name>
</gene>
<reference evidence="3" key="1">
    <citation type="submission" date="2013-09" db="EMBL/GenBank/DDBJ databases">
        <title>Corchorus olitorius genome sequencing.</title>
        <authorList>
            <person name="Alam M."/>
            <person name="Haque M.S."/>
            <person name="Islam M.S."/>
            <person name="Emdad E.M."/>
            <person name="Islam M.M."/>
            <person name="Ahmed B."/>
            <person name="Halim A."/>
            <person name="Hossen Q.M.M."/>
            <person name="Hossain M.Z."/>
            <person name="Ahmed R."/>
            <person name="Khan M.M."/>
            <person name="Islam R."/>
            <person name="Rashid M.M."/>
            <person name="Khan S.A."/>
            <person name="Rahman M.S."/>
            <person name="Alam M."/>
            <person name="Yahiya A.S."/>
            <person name="Khan M.S."/>
            <person name="Azam M.S."/>
            <person name="Haque T."/>
            <person name="Lashkar M.Z.H."/>
            <person name="Akhand A.I."/>
            <person name="Morshed G."/>
            <person name="Roy S."/>
            <person name="Uddin K.S."/>
            <person name="Rabeya T."/>
            <person name="Hossain A.S."/>
            <person name="Chowdhury A."/>
            <person name="Snigdha A.R."/>
            <person name="Mortoza M.S."/>
            <person name="Matin S.A."/>
            <person name="Hoque S.M.E."/>
            <person name="Islam M.K."/>
            <person name="Roy D.K."/>
            <person name="Haider R."/>
            <person name="Moosa M.M."/>
            <person name="Elias S.M."/>
            <person name="Hasan A.M."/>
            <person name="Jahan S."/>
            <person name="Shafiuddin M."/>
            <person name="Mahmood N."/>
            <person name="Shommy N.S."/>
        </authorList>
    </citation>
    <scope>NUCLEOTIDE SEQUENCE [LARGE SCALE GENOMIC DNA]</scope>
    <source>
        <strain evidence="3">cv. O-4</strain>
    </source>
</reference>
<keyword evidence="1" id="KW-0472">Membrane</keyword>
<keyword evidence="1" id="KW-0812">Transmembrane</keyword>